<dbReference type="EMBL" id="DUZY01000005">
    <property type="protein sequence ID" value="DAD40717.1"/>
    <property type="molecule type" value="Genomic_DNA"/>
</dbReference>
<dbReference type="Proteomes" id="UP000607653">
    <property type="component" value="Unassembled WGS sequence"/>
</dbReference>
<evidence type="ECO:0000313" key="2">
    <source>
        <dbReference type="Proteomes" id="UP000607653"/>
    </source>
</evidence>
<name>A0A822Z783_NELNU</name>
<sequence length="26" mass="3188">MDNRIVQYKMILQTRKPQCKIHLSNE</sequence>
<organism evidence="1 2">
    <name type="scientific">Nelumbo nucifera</name>
    <name type="common">Sacred lotus</name>
    <dbReference type="NCBI Taxonomy" id="4432"/>
    <lineage>
        <taxon>Eukaryota</taxon>
        <taxon>Viridiplantae</taxon>
        <taxon>Streptophyta</taxon>
        <taxon>Embryophyta</taxon>
        <taxon>Tracheophyta</taxon>
        <taxon>Spermatophyta</taxon>
        <taxon>Magnoliopsida</taxon>
        <taxon>Proteales</taxon>
        <taxon>Nelumbonaceae</taxon>
        <taxon>Nelumbo</taxon>
    </lineage>
</organism>
<gene>
    <name evidence="1" type="ORF">HUJ06_015040</name>
</gene>
<accession>A0A822Z783</accession>
<comment type="caution">
    <text evidence="1">The sequence shown here is derived from an EMBL/GenBank/DDBJ whole genome shotgun (WGS) entry which is preliminary data.</text>
</comment>
<keyword evidence="2" id="KW-1185">Reference proteome</keyword>
<protein>
    <submittedName>
        <fullName evidence="1">Uncharacterized protein</fullName>
    </submittedName>
</protein>
<dbReference type="AlphaFoldDB" id="A0A822Z783"/>
<proteinExistence type="predicted"/>
<reference evidence="1 2" key="1">
    <citation type="journal article" date="2020" name="Mol. Biol. Evol.">
        <title>Distinct Expression and Methylation Patterns for Genes with Different Fates following a Single Whole-Genome Duplication in Flowering Plants.</title>
        <authorList>
            <person name="Shi T."/>
            <person name="Rahmani R.S."/>
            <person name="Gugger P.F."/>
            <person name="Wang M."/>
            <person name="Li H."/>
            <person name="Zhang Y."/>
            <person name="Li Z."/>
            <person name="Wang Q."/>
            <person name="Van de Peer Y."/>
            <person name="Marchal K."/>
            <person name="Chen J."/>
        </authorList>
    </citation>
    <scope>NUCLEOTIDE SEQUENCE [LARGE SCALE GENOMIC DNA]</scope>
    <source>
        <tissue evidence="1">Leaf</tissue>
    </source>
</reference>
<evidence type="ECO:0000313" key="1">
    <source>
        <dbReference type="EMBL" id="DAD40717.1"/>
    </source>
</evidence>